<keyword evidence="4" id="KW-1185">Reference proteome</keyword>
<dbReference type="InterPro" id="IPR050322">
    <property type="entry name" value="Fe-S_cluster_asmbl/transfer"/>
</dbReference>
<dbReference type="EMBL" id="OZ034688">
    <property type="protein sequence ID" value="CAL1329401.1"/>
    <property type="molecule type" value="Genomic_DNA"/>
</dbReference>
<evidence type="ECO:0000256" key="1">
    <source>
        <dbReference type="ARBA" id="ARBA00006718"/>
    </source>
</evidence>
<protein>
    <submittedName>
        <fullName evidence="3">Protein SufA</fullName>
    </submittedName>
</protein>
<dbReference type="PANTHER" id="PTHR10072:SF47">
    <property type="entry name" value="PROTEIN SUFA"/>
    <property type="match status" value="1"/>
</dbReference>
<dbReference type="InterPro" id="IPR035903">
    <property type="entry name" value="HesB-like_dom_sf"/>
</dbReference>
<dbReference type="PANTHER" id="PTHR10072">
    <property type="entry name" value="IRON-SULFUR CLUSTER ASSEMBLY PROTEIN"/>
    <property type="match status" value="1"/>
</dbReference>
<evidence type="ECO:0000259" key="2">
    <source>
        <dbReference type="Pfam" id="PF01521"/>
    </source>
</evidence>
<organism evidence="3 4">
    <name type="scientific">Candidatus Providencia siddallii</name>
    <dbReference type="NCBI Taxonomy" id="1715285"/>
    <lineage>
        <taxon>Bacteria</taxon>
        <taxon>Pseudomonadati</taxon>
        <taxon>Pseudomonadota</taxon>
        <taxon>Gammaproteobacteria</taxon>
        <taxon>Enterobacterales</taxon>
        <taxon>Morganellaceae</taxon>
        <taxon>Providencia</taxon>
    </lineage>
</organism>
<dbReference type="SUPFAM" id="SSF89360">
    <property type="entry name" value="HesB-like domain"/>
    <property type="match status" value="1"/>
</dbReference>
<evidence type="ECO:0000313" key="4">
    <source>
        <dbReference type="Proteomes" id="UP001497533"/>
    </source>
</evidence>
<dbReference type="PROSITE" id="PS01152">
    <property type="entry name" value="HESB"/>
    <property type="match status" value="1"/>
</dbReference>
<dbReference type="InterPro" id="IPR016092">
    <property type="entry name" value="ATAP"/>
</dbReference>
<dbReference type="Pfam" id="PF01521">
    <property type="entry name" value="Fe-S_biosyn"/>
    <property type="match status" value="1"/>
</dbReference>
<evidence type="ECO:0000313" key="3">
    <source>
        <dbReference type="EMBL" id="CAL1329401.1"/>
    </source>
</evidence>
<dbReference type="InterPro" id="IPR017870">
    <property type="entry name" value="FeS_cluster_insertion_CS"/>
</dbReference>
<dbReference type="NCBIfam" id="TIGR00049">
    <property type="entry name" value="iron-sulfur cluster assembly accessory protein"/>
    <property type="match status" value="1"/>
</dbReference>
<accession>A0ABP1CFZ6</accession>
<comment type="similarity">
    <text evidence="1">Belongs to the HesB/IscA family.</text>
</comment>
<dbReference type="Gene3D" id="2.60.300.12">
    <property type="entry name" value="HesB-like domain"/>
    <property type="match status" value="1"/>
</dbReference>
<sequence length="122" mass="13945">MNDCIKKKQYIKKKWKGISITYNAAKQIKKIMTQNPNAKGILFNIKQYGCAGFGYIFEIIEKPTNNYLSFELDGTYIYSPKEAMPFIDGTIVDFVQEGLNQTFKFNNPKAQHACGCGHSFRV</sequence>
<gene>
    <name evidence="3" type="primary">sufA</name>
    <name evidence="3" type="ORF">PRHACTZTBTEA_483</name>
</gene>
<dbReference type="RefSeq" id="WP_341764864.1">
    <property type="nucleotide sequence ID" value="NZ_OZ034688.1"/>
</dbReference>
<reference evidence="3" key="1">
    <citation type="submission" date="2024-04" db="EMBL/GenBank/DDBJ databases">
        <authorList>
            <person name="Manzano-Marin A."/>
            <person name="Manzano-Marin A."/>
            <person name="Alejandro Manzano Marin A."/>
        </authorList>
    </citation>
    <scope>NUCLEOTIDE SEQUENCE [LARGE SCALE GENOMIC DNA]</scope>
    <source>
        <strain evidence="3">TABTEA</strain>
    </source>
</reference>
<feature type="domain" description="Core" evidence="2">
    <location>
        <begin position="18"/>
        <end position="117"/>
    </location>
</feature>
<name>A0ABP1CFZ6_9GAMM</name>
<dbReference type="InterPro" id="IPR000361">
    <property type="entry name" value="ATAP_core_dom"/>
</dbReference>
<dbReference type="Proteomes" id="UP001497533">
    <property type="component" value="Chromosome"/>
</dbReference>
<proteinExistence type="inferred from homology"/>